<proteinExistence type="predicted"/>
<sequence>MVMSILLQKSYSSLSYDNLDFSWSDFFYITVPLLVFIILWQFVIDKWLKKWEEKREK</sequence>
<comment type="caution">
    <text evidence="2">The sequence shown here is derived from an EMBL/GenBank/DDBJ whole genome shotgun (WGS) entry which is preliminary data.</text>
</comment>
<evidence type="ECO:0000313" key="2">
    <source>
        <dbReference type="EMBL" id="GAK99234.1"/>
    </source>
</evidence>
<evidence type="ECO:0000256" key="1">
    <source>
        <dbReference type="SAM" id="Phobius"/>
    </source>
</evidence>
<dbReference type="AlphaFoldDB" id="A0A090Q819"/>
<protein>
    <submittedName>
        <fullName evidence="2">Uncharacterized protein</fullName>
    </submittedName>
</protein>
<evidence type="ECO:0000313" key="3">
    <source>
        <dbReference type="Proteomes" id="UP000029226"/>
    </source>
</evidence>
<accession>A0A090Q819</accession>
<keyword evidence="1" id="KW-0472">Membrane</keyword>
<organism evidence="2 3">
    <name type="scientific">Nonlabens ulvanivorans</name>
    <name type="common">Persicivirga ulvanivorans</name>
    <dbReference type="NCBI Taxonomy" id="906888"/>
    <lineage>
        <taxon>Bacteria</taxon>
        <taxon>Pseudomonadati</taxon>
        <taxon>Bacteroidota</taxon>
        <taxon>Flavobacteriia</taxon>
        <taxon>Flavobacteriales</taxon>
        <taxon>Flavobacteriaceae</taxon>
        <taxon>Nonlabens</taxon>
    </lineage>
</organism>
<dbReference type="EMBL" id="BBMM01000001">
    <property type="protein sequence ID" value="GAK99234.1"/>
    <property type="molecule type" value="Genomic_DNA"/>
</dbReference>
<gene>
    <name evidence="2" type="ORF">JCM19314_3265</name>
</gene>
<reference evidence="2 3" key="1">
    <citation type="journal article" date="2014" name="Genome Announc.">
        <title>Draft Genome Sequences of Marine Flavobacterium Nonlabens Strains NR17, NR24, NR27, NR32, NR33, and Ara13.</title>
        <authorList>
            <person name="Nakanishi M."/>
            <person name="Meirelles P."/>
            <person name="Suzuki R."/>
            <person name="Takatani N."/>
            <person name="Mino S."/>
            <person name="Suda W."/>
            <person name="Oshima K."/>
            <person name="Hattori M."/>
            <person name="Ohkuma M."/>
            <person name="Hosokawa M."/>
            <person name="Miyashita K."/>
            <person name="Thompson F.L."/>
            <person name="Niwa A."/>
            <person name="Sawabe T."/>
            <person name="Sawabe T."/>
        </authorList>
    </citation>
    <scope>NUCLEOTIDE SEQUENCE [LARGE SCALE GENOMIC DNA]</scope>
    <source>
        <strain evidence="3">JCM19314</strain>
    </source>
</reference>
<keyword evidence="1" id="KW-1133">Transmembrane helix</keyword>
<name>A0A090Q819_NONUL</name>
<keyword evidence="1" id="KW-0812">Transmembrane</keyword>
<feature type="transmembrane region" description="Helical" evidence="1">
    <location>
        <begin position="26"/>
        <end position="48"/>
    </location>
</feature>
<dbReference type="Proteomes" id="UP000029226">
    <property type="component" value="Unassembled WGS sequence"/>
</dbReference>